<keyword evidence="8" id="KW-0539">Nucleus</keyword>
<accession>A0A7R8YL07</accession>
<dbReference type="Pfam" id="PF00010">
    <property type="entry name" value="HLH"/>
    <property type="match status" value="1"/>
</dbReference>
<dbReference type="Proteomes" id="UP000594454">
    <property type="component" value="Chromosome 1"/>
</dbReference>
<feature type="compositionally biased region" description="Polar residues" evidence="10">
    <location>
        <begin position="210"/>
        <end position="223"/>
    </location>
</feature>
<feature type="compositionally biased region" description="Polar residues" evidence="10">
    <location>
        <begin position="14"/>
        <end position="29"/>
    </location>
</feature>
<dbReference type="GO" id="GO:0032502">
    <property type="term" value="P:developmental process"/>
    <property type="evidence" value="ECO:0007669"/>
    <property type="project" value="UniProtKB-ARBA"/>
</dbReference>
<evidence type="ECO:0000256" key="9">
    <source>
        <dbReference type="ARBA" id="ARBA00038262"/>
    </source>
</evidence>
<keyword evidence="5" id="KW-0805">Transcription regulation</keyword>
<dbReference type="GO" id="GO:0005634">
    <property type="term" value="C:nucleus"/>
    <property type="evidence" value="ECO:0007669"/>
    <property type="project" value="UniProtKB-SubCell"/>
</dbReference>
<dbReference type="FunFam" id="4.10.280.10:FF:000012">
    <property type="entry name" value="hairy/enhancer-of-split related with YRPW motif protein 1"/>
    <property type="match status" value="1"/>
</dbReference>
<keyword evidence="4" id="KW-0914">Notch signaling pathway</keyword>
<dbReference type="GO" id="GO:0006355">
    <property type="term" value="P:regulation of DNA-templated transcription"/>
    <property type="evidence" value="ECO:0007669"/>
    <property type="project" value="InterPro"/>
</dbReference>
<gene>
    <name evidence="13" type="ORF">HERILL_LOCUS460</name>
</gene>
<dbReference type="EMBL" id="LR899009">
    <property type="protein sequence ID" value="CAD7077085.1"/>
    <property type="molecule type" value="Genomic_DNA"/>
</dbReference>
<sequence length="402" mass="45079">MDPNLHHTPLHWGYTSTPTQNHWTPPQTRSMKRALSESDCEELYSEESSKEHVSPGESDSCQLLSRKKRRGVIEKKRRDRINSSLSELKRLVPSAYEKQGSAKLEKAEILQLTVEHLKNLHAKGLDSMAYDPQRFAMDYHIIGFRECASEVARYLVTIEGMDIQDPLRLRLMSHLQYFVQQRELSAKACSSPNWSSTSYQPNCPPPTYQAYPSQTPTSSNTYIPNLPPPIQPIQPTYHPSLGGSAASMHPHGIAHSSRTSASTSATETSSLMSGQLQPHLQQQHPQQQVAGSATQQLSPGHDPRHQQQRPQQSQQQPAPTQHYPSEHDHPHHDHQSTRTYIDLTASDHPSQQQQQSAIAAGYGASSQYHTPSVSQGYNPSDNVNYNTNGAKPYRPWGAEMAY</sequence>
<dbReference type="Gene3D" id="4.10.280.10">
    <property type="entry name" value="Helix-loop-helix DNA-binding domain"/>
    <property type="match status" value="1"/>
</dbReference>
<dbReference type="GO" id="GO:0007219">
    <property type="term" value="P:Notch signaling pathway"/>
    <property type="evidence" value="ECO:0007669"/>
    <property type="project" value="UniProtKB-KW"/>
</dbReference>
<evidence type="ECO:0008006" key="15">
    <source>
        <dbReference type="Google" id="ProtNLM"/>
    </source>
</evidence>
<feature type="domain" description="Orange" evidence="12">
    <location>
        <begin position="143"/>
        <end position="175"/>
    </location>
</feature>
<dbReference type="InterPro" id="IPR050370">
    <property type="entry name" value="HES_HEY"/>
</dbReference>
<dbReference type="InParanoid" id="A0A7R8YL07"/>
<evidence type="ECO:0000313" key="13">
    <source>
        <dbReference type="EMBL" id="CAD7077085.1"/>
    </source>
</evidence>
<dbReference type="SUPFAM" id="SSF47459">
    <property type="entry name" value="HLH, helix-loop-helix DNA-binding domain"/>
    <property type="match status" value="1"/>
</dbReference>
<keyword evidence="2" id="KW-0217">Developmental protein</keyword>
<proteinExistence type="inferred from homology"/>
<evidence type="ECO:0000256" key="3">
    <source>
        <dbReference type="ARBA" id="ARBA00022491"/>
    </source>
</evidence>
<feature type="compositionally biased region" description="Low complexity" evidence="10">
    <location>
        <begin position="308"/>
        <end position="321"/>
    </location>
</feature>
<evidence type="ECO:0000256" key="4">
    <source>
        <dbReference type="ARBA" id="ARBA00022976"/>
    </source>
</evidence>
<keyword evidence="14" id="KW-1185">Reference proteome</keyword>
<dbReference type="SMART" id="SM00353">
    <property type="entry name" value="HLH"/>
    <property type="match status" value="1"/>
</dbReference>
<dbReference type="InterPro" id="IPR036638">
    <property type="entry name" value="HLH_DNA-bd_sf"/>
</dbReference>
<dbReference type="GO" id="GO:0003677">
    <property type="term" value="F:DNA binding"/>
    <property type="evidence" value="ECO:0007669"/>
    <property type="project" value="UniProtKB-KW"/>
</dbReference>
<dbReference type="InterPro" id="IPR011598">
    <property type="entry name" value="bHLH_dom"/>
</dbReference>
<evidence type="ECO:0000256" key="5">
    <source>
        <dbReference type="ARBA" id="ARBA00023015"/>
    </source>
</evidence>
<dbReference type="GO" id="GO:0046983">
    <property type="term" value="F:protein dimerization activity"/>
    <property type="evidence" value="ECO:0007669"/>
    <property type="project" value="InterPro"/>
</dbReference>
<dbReference type="Gene3D" id="6.10.250.980">
    <property type="match status" value="1"/>
</dbReference>
<feature type="region of interest" description="Disordered" evidence="10">
    <location>
        <begin position="1"/>
        <end position="61"/>
    </location>
</feature>
<dbReference type="PANTHER" id="PTHR10985">
    <property type="entry name" value="BASIC HELIX-LOOP-HELIX TRANSCRIPTION FACTOR, HES-RELATED"/>
    <property type="match status" value="1"/>
</dbReference>
<dbReference type="OrthoDB" id="6371181at2759"/>
<evidence type="ECO:0000259" key="12">
    <source>
        <dbReference type="PROSITE" id="PS51054"/>
    </source>
</evidence>
<evidence type="ECO:0000256" key="10">
    <source>
        <dbReference type="SAM" id="MobiDB-lite"/>
    </source>
</evidence>
<keyword evidence="7" id="KW-0804">Transcription</keyword>
<feature type="compositionally biased region" description="Low complexity" evidence="10">
    <location>
        <begin position="256"/>
        <end position="288"/>
    </location>
</feature>
<feature type="compositionally biased region" description="Low complexity" evidence="10">
    <location>
        <begin position="350"/>
        <end position="368"/>
    </location>
</feature>
<feature type="region of interest" description="Disordered" evidence="10">
    <location>
        <begin position="205"/>
        <end position="402"/>
    </location>
</feature>
<evidence type="ECO:0000256" key="6">
    <source>
        <dbReference type="ARBA" id="ARBA00023125"/>
    </source>
</evidence>
<keyword evidence="6" id="KW-0238">DNA-binding</keyword>
<evidence type="ECO:0000259" key="11">
    <source>
        <dbReference type="PROSITE" id="PS50888"/>
    </source>
</evidence>
<reference evidence="13 14" key="1">
    <citation type="submission" date="2020-11" db="EMBL/GenBank/DDBJ databases">
        <authorList>
            <person name="Wallbank WR R."/>
            <person name="Pardo Diaz C."/>
            <person name="Kozak K."/>
            <person name="Martin S."/>
            <person name="Jiggins C."/>
            <person name="Moest M."/>
            <person name="Warren A I."/>
            <person name="Generalovic N T."/>
            <person name="Byers J.R.P. K."/>
            <person name="Montejo-Kovacevich G."/>
            <person name="Yen C E."/>
        </authorList>
    </citation>
    <scope>NUCLEOTIDE SEQUENCE [LARGE SCALE GENOMIC DNA]</scope>
</reference>
<dbReference type="OMA" id="QQVPTYI"/>
<evidence type="ECO:0000256" key="8">
    <source>
        <dbReference type="ARBA" id="ARBA00023242"/>
    </source>
</evidence>
<dbReference type="SMART" id="SM00511">
    <property type="entry name" value="ORANGE"/>
    <property type="match status" value="1"/>
</dbReference>
<dbReference type="PROSITE" id="PS51054">
    <property type="entry name" value="ORANGE"/>
    <property type="match status" value="1"/>
</dbReference>
<comment type="similarity">
    <text evidence="9">Belongs to the HEY family.</text>
</comment>
<evidence type="ECO:0000313" key="14">
    <source>
        <dbReference type="Proteomes" id="UP000594454"/>
    </source>
</evidence>
<dbReference type="Pfam" id="PF07527">
    <property type="entry name" value="Hairy_orange"/>
    <property type="match status" value="1"/>
</dbReference>
<evidence type="ECO:0000256" key="2">
    <source>
        <dbReference type="ARBA" id="ARBA00022473"/>
    </source>
</evidence>
<dbReference type="SUPFAM" id="SSF158457">
    <property type="entry name" value="Orange domain-like"/>
    <property type="match status" value="1"/>
</dbReference>
<feature type="compositionally biased region" description="Polar residues" evidence="10">
    <location>
        <begin position="369"/>
        <end position="389"/>
    </location>
</feature>
<keyword evidence="3" id="KW-0678">Repressor</keyword>
<comment type="subcellular location">
    <subcellularLocation>
        <location evidence="1">Nucleus</location>
    </subcellularLocation>
</comment>
<organism evidence="13 14">
    <name type="scientific">Hermetia illucens</name>
    <name type="common">Black soldier fly</name>
    <dbReference type="NCBI Taxonomy" id="343691"/>
    <lineage>
        <taxon>Eukaryota</taxon>
        <taxon>Metazoa</taxon>
        <taxon>Ecdysozoa</taxon>
        <taxon>Arthropoda</taxon>
        <taxon>Hexapoda</taxon>
        <taxon>Insecta</taxon>
        <taxon>Pterygota</taxon>
        <taxon>Neoptera</taxon>
        <taxon>Endopterygota</taxon>
        <taxon>Diptera</taxon>
        <taxon>Brachycera</taxon>
        <taxon>Stratiomyomorpha</taxon>
        <taxon>Stratiomyidae</taxon>
        <taxon>Hermetiinae</taxon>
        <taxon>Hermetia</taxon>
    </lineage>
</organism>
<feature type="domain" description="BHLH" evidence="11">
    <location>
        <begin position="65"/>
        <end position="120"/>
    </location>
</feature>
<feature type="compositionally biased region" description="Basic and acidic residues" evidence="10">
    <location>
        <begin position="324"/>
        <end position="336"/>
    </location>
</feature>
<dbReference type="FunCoup" id="A0A7R8YL07">
    <property type="interactions" value="47"/>
</dbReference>
<evidence type="ECO:0000256" key="1">
    <source>
        <dbReference type="ARBA" id="ARBA00004123"/>
    </source>
</evidence>
<dbReference type="PROSITE" id="PS50888">
    <property type="entry name" value="BHLH"/>
    <property type="match status" value="1"/>
</dbReference>
<protein>
    <recommendedName>
        <fullName evidence="15">Hairy/enhancer-of-split related with YRPW motif protein</fullName>
    </recommendedName>
</protein>
<name>A0A7R8YL07_HERIL</name>
<dbReference type="AlphaFoldDB" id="A0A7R8YL07"/>
<dbReference type="InterPro" id="IPR003650">
    <property type="entry name" value="Orange_dom"/>
</dbReference>
<evidence type="ECO:0000256" key="7">
    <source>
        <dbReference type="ARBA" id="ARBA00023163"/>
    </source>
</evidence>
<feature type="compositionally biased region" description="Polar residues" evidence="10">
    <location>
        <begin position="289"/>
        <end position="298"/>
    </location>
</feature>